<evidence type="ECO:0000256" key="5">
    <source>
        <dbReference type="ARBA" id="ARBA00022750"/>
    </source>
</evidence>
<dbReference type="GO" id="GO:0004519">
    <property type="term" value="F:endonuclease activity"/>
    <property type="evidence" value="ECO:0007669"/>
    <property type="project" value="UniProtKB-KW"/>
</dbReference>
<evidence type="ECO:0000313" key="12">
    <source>
        <dbReference type="Proteomes" id="UP000192927"/>
    </source>
</evidence>
<evidence type="ECO:0000256" key="9">
    <source>
        <dbReference type="SAM" id="MobiDB-lite"/>
    </source>
</evidence>
<evidence type="ECO:0000256" key="3">
    <source>
        <dbReference type="ARBA" id="ARBA00022695"/>
    </source>
</evidence>
<dbReference type="InterPro" id="IPR051320">
    <property type="entry name" value="Viral_Replic_Matur_Polypro"/>
</dbReference>
<dbReference type="Pfam" id="PF17917">
    <property type="entry name" value="RT_RNaseH"/>
    <property type="match status" value="1"/>
</dbReference>
<keyword evidence="3" id="KW-0548">Nucleotidyltransferase</keyword>
<dbReference type="GO" id="GO:0003964">
    <property type="term" value="F:RNA-directed DNA polymerase activity"/>
    <property type="evidence" value="ECO:0007669"/>
    <property type="project" value="UniProtKB-KW"/>
</dbReference>
<dbReference type="GO" id="GO:0006508">
    <property type="term" value="P:proteolysis"/>
    <property type="evidence" value="ECO:0007669"/>
    <property type="project" value="UniProtKB-KW"/>
</dbReference>
<evidence type="ECO:0000256" key="6">
    <source>
        <dbReference type="ARBA" id="ARBA00022759"/>
    </source>
</evidence>
<feature type="region of interest" description="Disordered" evidence="9">
    <location>
        <begin position="307"/>
        <end position="330"/>
    </location>
</feature>
<dbReference type="SUPFAM" id="SSF56672">
    <property type="entry name" value="DNA/RNA polymerases"/>
    <property type="match status" value="1"/>
</dbReference>
<dbReference type="FunFam" id="3.30.70.270:FF:000020">
    <property type="entry name" value="Transposon Tf2-6 polyprotein-like Protein"/>
    <property type="match status" value="1"/>
</dbReference>
<keyword evidence="12" id="KW-1185">Reference proteome</keyword>
<dbReference type="InterPro" id="IPR041373">
    <property type="entry name" value="RT_RNaseH"/>
</dbReference>
<dbReference type="GO" id="GO:0004190">
    <property type="term" value="F:aspartic-type endopeptidase activity"/>
    <property type="evidence" value="ECO:0007669"/>
    <property type="project" value="UniProtKB-KW"/>
</dbReference>
<evidence type="ECO:0000256" key="1">
    <source>
        <dbReference type="ARBA" id="ARBA00022670"/>
    </source>
</evidence>
<feature type="compositionally biased region" description="Basic and acidic residues" evidence="9">
    <location>
        <begin position="307"/>
        <end position="321"/>
    </location>
</feature>
<proteinExistence type="predicted"/>
<dbReference type="PANTHER" id="PTHR33064:SF37">
    <property type="entry name" value="RIBONUCLEASE H"/>
    <property type="match status" value="1"/>
</dbReference>
<feature type="non-terminal residue" evidence="11">
    <location>
        <position position="382"/>
    </location>
</feature>
<keyword evidence="2" id="KW-0808">Transferase</keyword>
<accession>A0A1W5CSB5</accession>
<evidence type="ECO:0000259" key="10">
    <source>
        <dbReference type="PROSITE" id="PS50878"/>
    </source>
</evidence>
<keyword evidence="6" id="KW-0255">Endonuclease</keyword>
<dbReference type="CDD" id="cd01647">
    <property type="entry name" value="RT_LTR"/>
    <property type="match status" value="1"/>
</dbReference>
<dbReference type="Pfam" id="PF00078">
    <property type="entry name" value="RVT_1"/>
    <property type="match status" value="1"/>
</dbReference>
<organism evidence="11 12">
    <name type="scientific">Lasallia pustulata</name>
    <dbReference type="NCBI Taxonomy" id="136370"/>
    <lineage>
        <taxon>Eukaryota</taxon>
        <taxon>Fungi</taxon>
        <taxon>Dikarya</taxon>
        <taxon>Ascomycota</taxon>
        <taxon>Pezizomycotina</taxon>
        <taxon>Lecanoromycetes</taxon>
        <taxon>OSLEUM clade</taxon>
        <taxon>Umbilicariomycetidae</taxon>
        <taxon>Umbilicariales</taxon>
        <taxon>Umbilicariaceae</taxon>
        <taxon>Lasallia</taxon>
    </lineage>
</organism>
<keyword evidence="8" id="KW-0695">RNA-directed DNA polymerase</keyword>
<dbReference type="EMBL" id="FWEW01000112">
    <property type="protein sequence ID" value="SLM33747.1"/>
    <property type="molecule type" value="Genomic_DNA"/>
</dbReference>
<name>A0A1W5CSB5_9LECA</name>
<dbReference type="InterPro" id="IPR043128">
    <property type="entry name" value="Rev_trsase/Diguanyl_cyclase"/>
</dbReference>
<dbReference type="PROSITE" id="PS50878">
    <property type="entry name" value="RT_POL"/>
    <property type="match status" value="1"/>
</dbReference>
<dbReference type="Gene3D" id="3.30.70.270">
    <property type="match status" value="2"/>
</dbReference>
<evidence type="ECO:0000256" key="4">
    <source>
        <dbReference type="ARBA" id="ARBA00022722"/>
    </source>
</evidence>
<dbReference type="CDD" id="cd09274">
    <property type="entry name" value="RNase_HI_RT_Ty3"/>
    <property type="match status" value="1"/>
</dbReference>
<dbReference type="InterPro" id="IPR000477">
    <property type="entry name" value="RT_dom"/>
</dbReference>
<keyword evidence="5" id="KW-0064">Aspartyl protease</keyword>
<feature type="domain" description="Reverse transcriptase" evidence="10">
    <location>
        <begin position="1"/>
        <end position="82"/>
    </location>
</feature>
<protein>
    <submittedName>
        <fullName evidence="11">Gag polymerase env</fullName>
    </submittedName>
</protein>
<dbReference type="Proteomes" id="UP000192927">
    <property type="component" value="Unassembled WGS sequence"/>
</dbReference>
<evidence type="ECO:0000313" key="11">
    <source>
        <dbReference type="EMBL" id="SLM33747.1"/>
    </source>
</evidence>
<dbReference type="PANTHER" id="PTHR33064">
    <property type="entry name" value="POL PROTEIN"/>
    <property type="match status" value="1"/>
</dbReference>
<dbReference type="AlphaFoldDB" id="A0A1W5CSB5"/>
<keyword evidence="7" id="KW-0378">Hydrolase</keyword>
<keyword evidence="4" id="KW-0540">Nuclease</keyword>
<evidence type="ECO:0000256" key="7">
    <source>
        <dbReference type="ARBA" id="ARBA00022801"/>
    </source>
</evidence>
<reference evidence="12" key="1">
    <citation type="submission" date="2017-03" db="EMBL/GenBank/DDBJ databases">
        <authorList>
            <person name="Sharma R."/>
            <person name="Thines M."/>
        </authorList>
    </citation>
    <scope>NUCLEOTIDE SEQUENCE [LARGE SCALE GENOMIC DNA]</scope>
</reference>
<dbReference type="InterPro" id="IPR043502">
    <property type="entry name" value="DNA/RNA_pol_sf"/>
</dbReference>
<sequence length="382" mass="44244">MPFGLTNVPATFQAFIDKALGEFLDITCVVYLDNILIFNKNESDHEEHIQQVLAALGRYDLYLKISKYSFNTTEFDFLGFRINTEGIFMDPERIGAVEEWLPPQDVHQLQVFLGFANFFRRFIKNYLQITAPLLNLLKTGKNKKEIGVKVRQTNVVPPPFPLSEIVLEAFKALKEAFTSAPLLRYFDENKPIRVETDASAFAIDGTLTQKFEIDSHLHWLPVAYYSKKLLDTETRYRTGEQELLAIVEAMHHWRNYCQGARHPIVVLTDHANLVWFMTTPNLTKRQLKWAEKLAEYDFNVTYREGKKNPADSLSRRPDYKLPKASTTSTAAETVRQSFRLGSNDYKPVQEKLYTLAVMTLRPRRPVRQVRQEDVIPNINMDD</sequence>
<evidence type="ECO:0000256" key="8">
    <source>
        <dbReference type="ARBA" id="ARBA00022918"/>
    </source>
</evidence>
<evidence type="ECO:0000256" key="2">
    <source>
        <dbReference type="ARBA" id="ARBA00022679"/>
    </source>
</evidence>
<keyword evidence="1" id="KW-0645">Protease</keyword>